<protein>
    <submittedName>
        <fullName evidence="1">Uncharacterized protein</fullName>
    </submittedName>
</protein>
<reference evidence="1 2" key="1">
    <citation type="journal article" date="2019" name="Sci. Rep.">
        <title>Orb-weaving spider Araneus ventricosus genome elucidates the spidroin gene catalogue.</title>
        <authorList>
            <person name="Kono N."/>
            <person name="Nakamura H."/>
            <person name="Ohtoshi R."/>
            <person name="Moran D.A.P."/>
            <person name="Shinohara A."/>
            <person name="Yoshida Y."/>
            <person name="Fujiwara M."/>
            <person name="Mori M."/>
            <person name="Tomita M."/>
            <person name="Arakawa K."/>
        </authorList>
    </citation>
    <scope>NUCLEOTIDE SEQUENCE [LARGE SCALE GENOMIC DNA]</scope>
</reference>
<dbReference type="Gene3D" id="3.40.50.2300">
    <property type="match status" value="2"/>
</dbReference>
<accession>A0A4Y2GZ03</accession>
<evidence type="ECO:0000313" key="1">
    <source>
        <dbReference type="EMBL" id="GBM58045.1"/>
    </source>
</evidence>
<dbReference type="AlphaFoldDB" id="A0A4Y2GZ03"/>
<sequence>MCVNNNCLSKLHFTSSSDASFVSLFRYSRMVSIKEKGESADLEINPNGTLKYVELEVMNLNNMGFWEKVTEFCRNNNPGFCFT</sequence>
<comment type="caution">
    <text evidence="1">The sequence shown here is derived from an EMBL/GenBank/DDBJ whole genome shotgun (WGS) entry which is preliminary data.</text>
</comment>
<evidence type="ECO:0000313" key="2">
    <source>
        <dbReference type="Proteomes" id="UP000499080"/>
    </source>
</evidence>
<gene>
    <name evidence="1" type="ORF">AVEN_170649_1</name>
</gene>
<name>A0A4Y2GZ03_ARAVE</name>
<dbReference type="EMBL" id="BGPR01001619">
    <property type="protein sequence ID" value="GBM58045.1"/>
    <property type="molecule type" value="Genomic_DNA"/>
</dbReference>
<organism evidence="1 2">
    <name type="scientific">Araneus ventricosus</name>
    <name type="common">Orbweaver spider</name>
    <name type="synonym">Epeira ventricosa</name>
    <dbReference type="NCBI Taxonomy" id="182803"/>
    <lineage>
        <taxon>Eukaryota</taxon>
        <taxon>Metazoa</taxon>
        <taxon>Ecdysozoa</taxon>
        <taxon>Arthropoda</taxon>
        <taxon>Chelicerata</taxon>
        <taxon>Arachnida</taxon>
        <taxon>Araneae</taxon>
        <taxon>Araneomorphae</taxon>
        <taxon>Entelegynae</taxon>
        <taxon>Araneoidea</taxon>
        <taxon>Araneidae</taxon>
        <taxon>Araneus</taxon>
    </lineage>
</organism>
<proteinExistence type="predicted"/>
<dbReference type="Proteomes" id="UP000499080">
    <property type="component" value="Unassembled WGS sequence"/>
</dbReference>
<keyword evidence="2" id="KW-1185">Reference proteome</keyword>